<name>A0A9D1RPQ0_9CORY</name>
<dbReference type="EMBL" id="DXGC01000077">
    <property type="protein sequence ID" value="HIW91879.1"/>
    <property type="molecule type" value="Genomic_DNA"/>
</dbReference>
<dbReference type="Proteomes" id="UP000824190">
    <property type="component" value="Unassembled WGS sequence"/>
</dbReference>
<dbReference type="Gene3D" id="3.30.420.40">
    <property type="match status" value="2"/>
</dbReference>
<dbReference type="PANTHER" id="PTHR43190">
    <property type="entry name" value="N-ACETYL-D-GLUCOSAMINE KINASE"/>
    <property type="match status" value="1"/>
</dbReference>
<gene>
    <name evidence="2" type="ORF">H9870_09495</name>
</gene>
<organism evidence="2 3">
    <name type="scientific">Candidatus Corynebacterium avicola</name>
    <dbReference type="NCBI Taxonomy" id="2838527"/>
    <lineage>
        <taxon>Bacteria</taxon>
        <taxon>Bacillati</taxon>
        <taxon>Actinomycetota</taxon>
        <taxon>Actinomycetes</taxon>
        <taxon>Mycobacteriales</taxon>
        <taxon>Corynebacteriaceae</taxon>
        <taxon>Corynebacterium</taxon>
    </lineage>
</organism>
<sequence length="349" mass="35758">MTAVLGIDIGGSGSRIALKQFLEGPGTRPEQVDSTDRFELQGPRVQVSSTGSSVSDLTTHLLETAAENWPDLWRDVVAVGVGATGVASLVTDPAALATHLGGEVGKPVALATDAVTAHLGALGGEGGAVSVLGTGAIAVGHPGPDVEGVFTPQWRRVDGWGHLLGDRGGGAWVGRQGLTMALRAHDGVESASGSEALLAAAIRRFGSPEVWPGQFYTRDDRAGLLAEFARDIVDLAGNGEPASVKLLTEAGREAARSGLASLAQDCPPLLVLSGGLARASAVLRAGFRAEVAEDGRGVSVRDSAGDPLDGALALGQQASSGKIQPQEGMIWVWTPVRHCSPTPVAPQRF</sequence>
<proteinExistence type="predicted"/>
<evidence type="ECO:0000313" key="2">
    <source>
        <dbReference type="EMBL" id="HIW91879.1"/>
    </source>
</evidence>
<dbReference type="PANTHER" id="PTHR43190:SF3">
    <property type="entry name" value="N-ACETYL-D-GLUCOSAMINE KINASE"/>
    <property type="match status" value="1"/>
</dbReference>
<evidence type="ECO:0000313" key="3">
    <source>
        <dbReference type="Proteomes" id="UP000824190"/>
    </source>
</evidence>
<dbReference type="InterPro" id="IPR052519">
    <property type="entry name" value="Euk-type_GlcNAc_Kinase"/>
</dbReference>
<dbReference type="InterPro" id="IPR002731">
    <property type="entry name" value="ATPase_BadF"/>
</dbReference>
<dbReference type="AlphaFoldDB" id="A0A9D1RPQ0"/>
<evidence type="ECO:0000259" key="1">
    <source>
        <dbReference type="Pfam" id="PF01869"/>
    </source>
</evidence>
<protein>
    <recommendedName>
        <fullName evidence="1">ATPase BadF/BadG/BcrA/BcrD type domain-containing protein</fullName>
    </recommendedName>
</protein>
<dbReference type="InterPro" id="IPR043129">
    <property type="entry name" value="ATPase_NBD"/>
</dbReference>
<feature type="domain" description="ATPase BadF/BadG/BcrA/BcrD type" evidence="1">
    <location>
        <begin position="5"/>
        <end position="310"/>
    </location>
</feature>
<dbReference type="SUPFAM" id="SSF53067">
    <property type="entry name" value="Actin-like ATPase domain"/>
    <property type="match status" value="1"/>
</dbReference>
<comment type="caution">
    <text evidence="2">The sequence shown here is derived from an EMBL/GenBank/DDBJ whole genome shotgun (WGS) entry which is preliminary data.</text>
</comment>
<reference evidence="2" key="2">
    <citation type="submission" date="2021-04" db="EMBL/GenBank/DDBJ databases">
        <authorList>
            <person name="Gilroy R."/>
        </authorList>
    </citation>
    <scope>NUCLEOTIDE SEQUENCE</scope>
    <source>
        <strain evidence="2">CHK32-1732</strain>
    </source>
</reference>
<reference evidence="2" key="1">
    <citation type="journal article" date="2021" name="PeerJ">
        <title>Extensive microbial diversity within the chicken gut microbiome revealed by metagenomics and culture.</title>
        <authorList>
            <person name="Gilroy R."/>
            <person name="Ravi A."/>
            <person name="Getino M."/>
            <person name="Pursley I."/>
            <person name="Horton D.L."/>
            <person name="Alikhan N.F."/>
            <person name="Baker D."/>
            <person name="Gharbi K."/>
            <person name="Hall N."/>
            <person name="Watson M."/>
            <person name="Adriaenssens E.M."/>
            <person name="Foster-Nyarko E."/>
            <person name="Jarju S."/>
            <person name="Secka A."/>
            <person name="Antonio M."/>
            <person name="Oren A."/>
            <person name="Chaudhuri R.R."/>
            <person name="La Ragione R."/>
            <person name="Hildebrand F."/>
            <person name="Pallen M.J."/>
        </authorList>
    </citation>
    <scope>NUCLEOTIDE SEQUENCE</scope>
    <source>
        <strain evidence="2">CHK32-1732</strain>
    </source>
</reference>
<accession>A0A9D1RPQ0</accession>
<dbReference type="Pfam" id="PF01869">
    <property type="entry name" value="BcrAD_BadFG"/>
    <property type="match status" value="1"/>
</dbReference>